<dbReference type="RefSeq" id="WP_155358092.1">
    <property type="nucleotide sequence ID" value="NZ_BAAAHL010000050.1"/>
</dbReference>
<reference evidence="3 4" key="1">
    <citation type="submission" date="2019-10" db="EMBL/GenBank/DDBJ databases">
        <title>Whole genome shotgun sequence of Acrocarpospora macrocephala NBRC 16266.</title>
        <authorList>
            <person name="Ichikawa N."/>
            <person name="Kimura A."/>
            <person name="Kitahashi Y."/>
            <person name="Komaki H."/>
            <person name="Oguchi A."/>
        </authorList>
    </citation>
    <scope>NUCLEOTIDE SEQUENCE [LARGE SCALE GENOMIC DNA]</scope>
    <source>
        <strain evidence="3 4">NBRC 16266</strain>
    </source>
</reference>
<gene>
    <name evidence="3" type="ORF">Amac_064100</name>
</gene>
<proteinExistence type="predicted"/>
<keyword evidence="4" id="KW-1185">Reference proteome</keyword>
<protein>
    <recommendedName>
        <fullName evidence="5">Secreted protein</fullName>
    </recommendedName>
</protein>
<evidence type="ECO:0008006" key="5">
    <source>
        <dbReference type="Google" id="ProtNLM"/>
    </source>
</evidence>
<dbReference type="Proteomes" id="UP000331127">
    <property type="component" value="Unassembled WGS sequence"/>
</dbReference>
<sequence length="56" mass="5699">MTRTANILSTTAFVAFAILGFSAVAANTSQSASVQLADDAPSPSSTTDSTDSMGWQ</sequence>
<name>A0A5M3X213_9ACTN</name>
<evidence type="ECO:0000313" key="3">
    <source>
        <dbReference type="EMBL" id="GES12813.1"/>
    </source>
</evidence>
<feature type="region of interest" description="Disordered" evidence="1">
    <location>
        <begin position="32"/>
        <end position="56"/>
    </location>
</feature>
<organism evidence="3 4">
    <name type="scientific">Acrocarpospora macrocephala</name>
    <dbReference type="NCBI Taxonomy" id="150177"/>
    <lineage>
        <taxon>Bacteria</taxon>
        <taxon>Bacillati</taxon>
        <taxon>Actinomycetota</taxon>
        <taxon>Actinomycetes</taxon>
        <taxon>Streptosporangiales</taxon>
        <taxon>Streptosporangiaceae</taxon>
        <taxon>Acrocarpospora</taxon>
    </lineage>
</organism>
<keyword evidence="2" id="KW-0732">Signal</keyword>
<dbReference type="AlphaFoldDB" id="A0A5M3X213"/>
<feature type="chain" id="PRO_5038765826" description="Secreted protein" evidence="2">
    <location>
        <begin position="26"/>
        <end position="56"/>
    </location>
</feature>
<accession>A0A5M3X213</accession>
<evidence type="ECO:0000313" key="4">
    <source>
        <dbReference type="Proteomes" id="UP000331127"/>
    </source>
</evidence>
<evidence type="ECO:0000256" key="1">
    <source>
        <dbReference type="SAM" id="MobiDB-lite"/>
    </source>
</evidence>
<feature type="compositionally biased region" description="Low complexity" evidence="1">
    <location>
        <begin position="37"/>
        <end position="56"/>
    </location>
</feature>
<evidence type="ECO:0000256" key="2">
    <source>
        <dbReference type="SAM" id="SignalP"/>
    </source>
</evidence>
<comment type="caution">
    <text evidence="3">The sequence shown here is derived from an EMBL/GenBank/DDBJ whole genome shotgun (WGS) entry which is preliminary data.</text>
</comment>
<feature type="signal peptide" evidence="2">
    <location>
        <begin position="1"/>
        <end position="25"/>
    </location>
</feature>
<dbReference type="EMBL" id="BLAE01000039">
    <property type="protein sequence ID" value="GES12813.1"/>
    <property type="molecule type" value="Genomic_DNA"/>
</dbReference>